<dbReference type="Gene3D" id="2.130.10.10">
    <property type="entry name" value="YVTN repeat-like/Quinoprotein amine dehydrogenase"/>
    <property type="match status" value="1"/>
</dbReference>
<sequence>METAGEKVNSLRFSRDYLYLAVGTSLGYRMYTFQPTTLVLKVAVTNGVKLVIPCPNGNIISYIENSSNTECEPEKEARKEYLVIYNHLKNTQVAKLRFSKEVLDIRYMKSTLIIVQSYSVKIVKMDDYKNPTIIETAENLYGAIGITFCAETKTDESQLIACPGSESDADVFVIDIKDDTRYCFFPGYATYQYVVTALDLNSQGTLLASATTEGKNIDIFDVQDRSKLYSFSRGMFPKHIDYLSFQQNDQELIVSSLDGTVHLFYLLTDQEIKEQQEGNTFFKAAFKLAFSKPSEVKFKINREQTEVNFEDNKRCISCKLEKNLIMTVSNSGYLYLGSYKEENEEAIIEEAVDYLSKYPKHTQSYLD</sequence>
<gene>
    <name evidence="4" type="ORF">ECRASSUSDP1_LOCUS7853</name>
</gene>
<comment type="similarity">
    <text evidence="3">Belongs to the WD repeat PROPPIN family.</text>
</comment>
<name>A0AAD1XA09_EUPCR</name>
<keyword evidence="5" id="KW-1185">Reference proteome</keyword>
<evidence type="ECO:0000256" key="3">
    <source>
        <dbReference type="ARBA" id="ARBA00025740"/>
    </source>
</evidence>
<comment type="caution">
    <text evidence="4">The sequence shown here is derived from an EMBL/GenBank/DDBJ whole genome shotgun (WGS) entry which is preliminary data.</text>
</comment>
<reference evidence="4" key="1">
    <citation type="submission" date="2023-07" db="EMBL/GenBank/DDBJ databases">
        <authorList>
            <consortium name="AG Swart"/>
            <person name="Singh M."/>
            <person name="Singh A."/>
            <person name="Seah K."/>
            <person name="Emmerich C."/>
        </authorList>
    </citation>
    <scope>NUCLEOTIDE SEQUENCE</scope>
    <source>
        <strain evidence="4">DP1</strain>
    </source>
</reference>
<evidence type="ECO:0000256" key="2">
    <source>
        <dbReference type="ARBA" id="ARBA00022737"/>
    </source>
</evidence>
<dbReference type="InterPro" id="IPR015943">
    <property type="entry name" value="WD40/YVTN_repeat-like_dom_sf"/>
</dbReference>
<dbReference type="SUPFAM" id="SSF50978">
    <property type="entry name" value="WD40 repeat-like"/>
    <property type="match status" value="1"/>
</dbReference>
<dbReference type="Pfam" id="PF21032">
    <property type="entry name" value="PROPPIN"/>
    <property type="match status" value="1"/>
</dbReference>
<protein>
    <submittedName>
        <fullName evidence="4">Uncharacterized protein</fullName>
    </submittedName>
</protein>
<dbReference type="InterPro" id="IPR048720">
    <property type="entry name" value="PROPPIN"/>
</dbReference>
<evidence type="ECO:0000256" key="1">
    <source>
        <dbReference type="ARBA" id="ARBA00022574"/>
    </source>
</evidence>
<dbReference type="InterPro" id="IPR036322">
    <property type="entry name" value="WD40_repeat_dom_sf"/>
</dbReference>
<dbReference type="PANTHER" id="PTHR11227">
    <property type="entry name" value="WD-REPEAT PROTEIN INTERACTING WITH PHOSPHOINOSIDES WIPI -RELATED"/>
    <property type="match status" value="1"/>
</dbReference>
<dbReference type="AlphaFoldDB" id="A0AAD1XA09"/>
<keyword evidence="1" id="KW-0853">WD repeat</keyword>
<proteinExistence type="inferred from homology"/>
<keyword evidence="2" id="KW-0677">Repeat</keyword>
<accession>A0AAD1XA09</accession>
<evidence type="ECO:0000313" key="5">
    <source>
        <dbReference type="Proteomes" id="UP001295684"/>
    </source>
</evidence>
<dbReference type="Proteomes" id="UP001295684">
    <property type="component" value="Unassembled WGS sequence"/>
</dbReference>
<dbReference type="EMBL" id="CAMPGE010007666">
    <property type="protein sequence ID" value="CAI2366580.1"/>
    <property type="molecule type" value="Genomic_DNA"/>
</dbReference>
<organism evidence="4 5">
    <name type="scientific">Euplotes crassus</name>
    <dbReference type="NCBI Taxonomy" id="5936"/>
    <lineage>
        <taxon>Eukaryota</taxon>
        <taxon>Sar</taxon>
        <taxon>Alveolata</taxon>
        <taxon>Ciliophora</taxon>
        <taxon>Intramacronucleata</taxon>
        <taxon>Spirotrichea</taxon>
        <taxon>Hypotrichia</taxon>
        <taxon>Euplotida</taxon>
        <taxon>Euplotidae</taxon>
        <taxon>Moneuplotes</taxon>
    </lineage>
</organism>
<evidence type="ECO:0000313" key="4">
    <source>
        <dbReference type="EMBL" id="CAI2366580.1"/>
    </source>
</evidence>